<dbReference type="Gene3D" id="3.40.30.10">
    <property type="entry name" value="Glutaredoxin"/>
    <property type="match status" value="1"/>
</dbReference>
<comment type="caution">
    <text evidence="1">The sequence shown here is derived from an EMBL/GenBank/DDBJ whole genome shotgun (WGS) entry which is preliminary data.</text>
</comment>
<evidence type="ECO:0008006" key="3">
    <source>
        <dbReference type="Google" id="ProtNLM"/>
    </source>
</evidence>
<proteinExistence type="predicted"/>
<sequence>MRMGWDQAAVAAGVDTAAVLRYVASGEAERELRSHLYRTGRLRIDRSPTLFINNRPYQGRVERQSLLRALCARFQAKGMPSACAALPECGSDADCVKPGFLGACQDAGTPSARCVYRKDASVGLTVVYDAGSLFSREEEALTLLRTMFPGAEVERAEASTERGRALIAAHDIRLLPAYLFDARVADAFNFERTSKMFRRSGADYLFDGERAGSPVRVGRPLRAGALDLFLSPTSPRACAVAREVLDMLDRMTKRPDVSFHYMVRYEEGADAPGGRFDLEESARQAVVRALYPDRYIDYFKARCAEAGSSYWEEGARRLGIDPARVREAAQGGLGMKLIAEEAALVKGLELKGDIAFVFNNREVVTLSGREQFRQALERLMGAGP</sequence>
<reference evidence="1 2" key="1">
    <citation type="journal article" date="2016" name="Nat. Commun.">
        <title>Thousands of microbial genomes shed light on interconnected biogeochemical processes in an aquifer system.</title>
        <authorList>
            <person name="Anantharaman K."/>
            <person name="Brown C.T."/>
            <person name="Hug L.A."/>
            <person name="Sharon I."/>
            <person name="Castelle C.J."/>
            <person name="Probst A.J."/>
            <person name="Thomas B.C."/>
            <person name="Singh A."/>
            <person name="Wilkins M.J."/>
            <person name="Karaoz U."/>
            <person name="Brodie E.L."/>
            <person name="Williams K.H."/>
            <person name="Hubbard S.S."/>
            <person name="Banfield J.F."/>
        </authorList>
    </citation>
    <scope>NUCLEOTIDE SEQUENCE [LARGE SCALE GENOMIC DNA]</scope>
    <source>
        <strain evidence="2">RIFCSPLOWO2_12_FULL_64_10</strain>
    </source>
</reference>
<name>A0A1F6CAR5_HANXR</name>
<organism evidence="1 2">
    <name type="scientific">Handelsmanbacteria sp. (strain RIFCSPLOWO2_12_FULL_64_10)</name>
    <dbReference type="NCBI Taxonomy" id="1817868"/>
    <lineage>
        <taxon>Bacteria</taxon>
        <taxon>Candidatus Handelsmaniibacteriota</taxon>
    </lineage>
</organism>
<dbReference type="EMBL" id="MFKF01000328">
    <property type="protein sequence ID" value="OGG46263.1"/>
    <property type="molecule type" value="Genomic_DNA"/>
</dbReference>
<protein>
    <recommendedName>
        <fullName evidence="3">DSBA-like thioredoxin domain-containing protein</fullName>
    </recommendedName>
</protein>
<dbReference type="AlphaFoldDB" id="A0A1F6CAR5"/>
<dbReference type="InterPro" id="IPR036249">
    <property type="entry name" value="Thioredoxin-like_sf"/>
</dbReference>
<dbReference type="SUPFAM" id="SSF52833">
    <property type="entry name" value="Thioredoxin-like"/>
    <property type="match status" value="1"/>
</dbReference>
<accession>A0A1F6CAR5</accession>
<evidence type="ECO:0000313" key="1">
    <source>
        <dbReference type="EMBL" id="OGG46263.1"/>
    </source>
</evidence>
<dbReference type="Proteomes" id="UP000178606">
    <property type="component" value="Unassembled WGS sequence"/>
</dbReference>
<evidence type="ECO:0000313" key="2">
    <source>
        <dbReference type="Proteomes" id="UP000178606"/>
    </source>
</evidence>
<gene>
    <name evidence="1" type="ORF">A3F84_07900</name>
</gene>